<reference evidence="1 2" key="1">
    <citation type="submission" date="2013-10" db="EMBL/GenBank/DDBJ databases">
        <title>Salinisphaera orenii MK-B5 Genome Sequencing.</title>
        <authorList>
            <person name="Lai Q."/>
            <person name="Li C."/>
            <person name="Shao Z."/>
        </authorList>
    </citation>
    <scope>NUCLEOTIDE SEQUENCE [LARGE SCALE GENOMIC DNA]</scope>
    <source>
        <strain evidence="1 2">MK-B5</strain>
    </source>
</reference>
<evidence type="ECO:0000313" key="2">
    <source>
        <dbReference type="Proteomes" id="UP000283993"/>
    </source>
</evidence>
<dbReference type="AlphaFoldDB" id="A0A423PV81"/>
<comment type="caution">
    <text evidence="1">The sequence shown here is derived from an EMBL/GenBank/DDBJ whole genome shotgun (WGS) entry which is preliminary data.</text>
</comment>
<evidence type="ECO:0000313" key="1">
    <source>
        <dbReference type="EMBL" id="ROO29494.1"/>
    </source>
</evidence>
<dbReference type="Gene3D" id="3.30.70.120">
    <property type="match status" value="1"/>
</dbReference>
<name>A0A423PV81_9GAMM</name>
<dbReference type="EMBL" id="AYKH01000004">
    <property type="protein sequence ID" value="ROO29494.1"/>
    <property type="molecule type" value="Genomic_DNA"/>
</dbReference>
<gene>
    <name evidence="1" type="ORF">SAOR_03325</name>
</gene>
<dbReference type="RefSeq" id="WP_123630206.1">
    <property type="nucleotide sequence ID" value="NZ_AYKH01000004.1"/>
</dbReference>
<dbReference type="Proteomes" id="UP000283993">
    <property type="component" value="Unassembled WGS sequence"/>
</dbReference>
<organism evidence="1 2">
    <name type="scientific">Salinisphaera orenii MK-B5</name>
    <dbReference type="NCBI Taxonomy" id="856730"/>
    <lineage>
        <taxon>Bacteria</taxon>
        <taxon>Pseudomonadati</taxon>
        <taxon>Pseudomonadota</taxon>
        <taxon>Gammaproteobacteria</taxon>
        <taxon>Salinisphaerales</taxon>
        <taxon>Salinisphaeraceae</taxon>
        <taxon>Salinisphaera</taxon>
    </lineage>
</organism>
<dbReference type="SUPFAM" id="SSF54913">
    <property type="entry name" value="GlnB-like"/>
    <property type="match status" value="1"/>
</dbReference>
<sequence>MKGFEVIFMAPRSRAHDGRPVLDAVADIARRQGVTRSTRRVDAEGTGVSGHAHAAHFFELADEPEELMFVLDGGEADALIRAVEEEEIAVFCLRRAIDYWQFGSAE</sequence>
<accession>A0A423PV81</accession>
<keyword evidence="2" id="KW-1185">Reference proteome</keyword>
<dbReference type="InterPro" id="IPR011322">
    <property type="entry name" value="N-reg_PII-like_a/b"/>
</dbReference>
<protein>
    <recommendedName>
        <fullName evidence="3">DUF190 domain-containing protein</fullName>
    </recommendedName>
</protein>
<proteinExistence type="predicted"/>
<evidence type="ECO:0008006" key="3">
    <source>
        <dbReference type="Google" id="ProtNLM"/>
    </source>
</evidence>
<dbReference type="InterPro" id="IPR015867">
    <property type="entry name" value="N-reg_PII/ATP_PRibTrfase_C"/>
</dbReference>